<dbReference type="InterPro" id="IPR043749">
    <property type="entry name" value="DUF5694"/>
</dbReference>
<evidence type="ECO:0000313" key="2">
    <source>
        <dbReference type="Proteomes" id="UP000185221"/>
    </source>
</evidence>
<dbReference type="RefSeq" id="WP_074223324.1">
    <property type="nucleotide sequence ID" value="NZ_FSRC01000001.1"/>
</dbReference>
<accession>A0A1N6DA47</accession>
<dbReference type="STRING" id="226505.SAMN05444394_0582"/>
<organism evidence="1 2">
    <name type="scientific">Algoriphagus halophilus</name>
    <dbReference type="NCBI Taxonomy" id="226505"/>
    <lineage>
        <taxon>Bacteria</taxon>
        <taxon>Pseudomonadati</taxon>
        <taxon>Bacteroidota</taxon>
        <taxon>Cytophagia</taxon>
        <taxon>Cytophagales</taxon>
        <taxon>Cyclobacteriaceae</taxon>
        <taxon>Algoriphagus</taxon>
    </lineage>
</organism>
<name>A0A1N6DA47_9BACT</name>
<dbReference type="AlphaFoldDB" id="A0A1N6DA47"/>
<sequence>MKQALVYLSCVIFCSCSKANKNQTTQVPSEEITSVSQSFPSIERDPAHQVLTLGVFHFDRSRDGSDVVASNHIDITTDQNQKELDSLIQKLVLYNPSKIAVEWRPEYQNWMDSLYIEYIAGNYVLGKNEAFQIGFKLAKILGHEKVYCVDNNPPLPESLNEIDDWEAYADSLGHLELWQSFDQENLRYNTYMDTIQKHLNVTDYLLLINSKENSIRNKQLWTTGLVNVGYLDKYVGADLLGRWYRRNARIYANSKNLVSPTTTENLLIIYGGAHKWILDELFESHPDYRVEQLNDLIY</sequence>
<keyword evidence="2" id="KW-1185">Reference proteome</keyword>
<reference evidence="2" key="1">
    <citation type="submission" date="2016-11" db="EMBL/GenBank/DDBJ databases">
        <authorList>
            <person name="Varghese N."/>
            <person name="Submissions S."/>
        </authorList>
    </citation>
    <scope>NUCLEOTIDE SEQUENCE [LARGE SCALE GENOMIC DNA]</scope>
    <source>
        <strain evidence="2">DSM 15292</strain>
    </source>
</reference>
<evidence type="ECO:0000313" key="1">
    <source>
        <dbReference type="EMBL" id="SIN67665.1"/>
    </source>
</evidence>
<dbReference type="PROSITE" id="PS51257">
    <property type="entry name" value="PROKAR_LIPOPROTEIN"/>
    <property type="match status" value="1"/>
</dbReference>
<dbReference type="Proteomes" id="UP000185221">
    <property type="component" value="Unassembled WGS sequence"/>
</dbReference>
<proteinExistence type="predicted"/>
<gene>
    <name evidence="1" type="ORF">SAMN05444394_0582</name>
</gene>
<dbReference type="OrthoDB" id="661563at2"/>
<dbReference type="Pfam" id="PF18950">
    <property type="entry name" value="DUF5694"/>
    <property type="match status" value="1"/>
</dbReference>
<dbReference type="EMBL" id="FSRC01000001">
    <property type="protein sequence ID" value="SIN67665.1"/>
    <property type="molecule type" value="Genomic_DNA"/>
</dbReference>
<protein>
    <submittedName>
        <fullName evidence="1">Uncharacterized protein</fullName>
    </submittedName>
</protein>